<reference evidence="2 3" key="1">
    <citation type="journal article" date="2023" name="Sci. Data">
        <title>Genome assembly of the Korean intertidal mud-creeper Batillaria attramentaria.</title>
        <authorList>
            <person name="Patra A.K."/>
            <person name="Ho P.T."/>
            <person name="Jun S."/>
            <person name="Lee S.J."/>
            <person name="Kim Y."/>
            <person name="Won Y.J."/>
        </authorList>
    </citation>
    <scope>NUCLEOTIDE SEQUENCE [LARGE SCALE GENOMIC DNA]</scope>
    <source>
        <strain evidence="2">Wonlab-2016</strain>
    </source>
</reference>
<feature type="non-terminal residue" evidence="2">
    <location>
        <position position="1"/>
    </location>
</feature>
<proteinExistence type="predicted"/>
<keyword evidence="3" id="KW-1185">Reference proteome</keyword>
<comment type="caution">
    <text evidence="2">The sequence shown here is derived from an EMBL/GenBank/DDBJ whole genome shotgun (WGS) entry which is preliminary data.</text>
</comment>
<accession>A0ABD0L525</accession>
<evidence type="ECO:0000256" key="1">
    <source>
        <dbReference type="SAM" id="MobiDB-lite"/>
    </source>
</evidence>
<evidence type="ECO:0000313" key="2">
    <source>
        <dbReference type="EMBL" id="KAK7494507.1"/>
    </source>
</evidence>
<evidence type="ECO:0000313" key="3">
    <source>
        <dbReference type="Proteomes" id="UP001519460"/>
    </source>
</evidence>
<name>A0ABD0L525_9CAEN</name>
<dbReference type="EMBL" id="JACVVK020000082">
    <property type="protein sequence ID" value="KAK7494507.1"/>
    <property type="molecule type" value="Genomic_DNA"/>
</dbReference>
<gene>
    <name evidence="2" type="ORF">BaRGS_00014160</name>
</gene>
<protein>
    <submittedName>
        <fullName evidence="2">Uncharacterized protein</fullName>
    </submittedName>
</protein>
<organism evidence="2 3">
    <name type="scientific">Batillaria attramentaria</name>
    <dbReference type="NCBI Taxonomy" id="370345"/>
    <lineage>
        <taxon>Eukaryota</taxon>
        <taxon>Metazoa</taxon>
        <taxon>Spiralia</taxon>
        <taxon>Lophotrochozoa</taxon>
        <taxon>Mollusca</taxon>
        <taxon>Gastropoda</taxon>
        <taxon>Caenogastropoda</taxon>
        <taxon>Sorbeoconcha</taxon>
        <taxon>Cerithioidea</taxon>
        <taxon>Batillariidae</taxon>
        <taxon>Batillaria</taxon>
    </lineage>
</organism>
<dbReference type="AlphaFoldDB" id="A0ABD0L525"/>
<feature type="region of interest" description="Disordered" evidence="1">
    <location>
        <begin position="1"/>
        <end position="53"/>
    </location>
</feature>
<feature type="compositionally biased region" description="Polar residues" evidence="1">
    <location>
        <begin position="1"/>
        <end position="11"/>
    </location>
</feature>
<sequence>TRKLLESSTPPLLTGLQHSQHHVHGGRVLPHSDNGGLAELTHNTTQRQQRRHITRASTKINTGTQGKTECWDFVYLRPKGTEAA</sequence>
<dbReference type="Proteomes" id="UP001519460">
    <property type="component" value="Unassembled WGS sequence"/>
</dbReference>